<protein>
    <submittedName>
        <fullName evidence="1">Uncharacterized protein</fullName>
    </submittedName>
</protein>
<comment type="caution">
    <text evidence="1">The sequence shown here is derived from an EMBL/GenBank/DDBJ whole genome shotgun (WGS) entry which is preliminary data.</text>
</comment>
<name>A0A9Q0L536_ANAIG</name>
<dbReference type="Proteomes" id="UP001149090">
    <property type="component" value="Unassembled WGS sequence"/>
</dbReference>
<proteinExistence type="predicted"/>
<evidence type="ECO:0000313" key="1">
    <source>
        <dbReference type="EMBL" id="KAJ5066412.1"/>
    </source>
</evidence>
<sequence>MRFDNDHSILTKIQEVFSSKPENQVIPFLIFIYTGMIDPISNLDLNQFQKDEWNLIESKHPFFSFYWKSNQFNFDDSDSQKLFQEYLTSSDNFSQIQNEKKIQIISQELGFDKNWIQNKKMNQELKRFC</sequence>
<keyword evidence="2" id="KW-1185">Reference proteome</keyword>
<dbReference type="EMBL" id="JAPDFW010000143">
    <property type="protein sequence ID" value="KAJ5066412.1"/>
    <property type="molecule type" value="Genomic_DNA"/>
</dbReference>
<organism evidence="1 2">
    <name type="scientific">Anaeramoeba ignava</name>
    <name type="common">Anaerobic marine amoeba</name>
    <dbReference type="NCBI Taxonomy" id="1746090"/>
    <lineage>
        <taxon>Eukaryota</taxon>
        <taxon>Metamonada</taxon>
        <taxon>Anaeramoebidae</taxon>
        <taxon>Anaeramoeba</taxon>
    </lineage>
</organism>
<evidence type="ECO:0000313" key="2">
    <source>
        <dbReference type="Proteomes" id="UP001149090"/>
    </source>
</evidence>
<accession>A0A9Q0L536</accession>
<dbReference type="AlphaFoldDB" id="A0A9Q0L536"/>
<gene>
    <name evidence="1" type="ORF">M0811_13610</name>
</gene>
<reference evidence="1" key="1">
    <citation type="submission" date="2022-10" db="EMBL/GenBank/DDBJ databases">
        <title>Novel sulphate-reducing endosymbionts in the free-living metamonad Anaeramoeba.</title>
        <authorList>
            <person name="Jerlstrom-Hultqvist J."/>
            <person name="Cepicka I."/>
            <person name="Gallot-Lavallee L."/>
            <person name="Salas-Leiva D."/>
            <person name="Curtis B.A."/>
            <person name="Zahonova K."/>
            <person name="Pipaliya S."/>
            <person name="Dacks J."/>
            <person name="Roger A.J."/>
        </authorList>
    </citation>
    <scope>NUCLEOTIDE SEQUENCE</scope>
    <source>
        <strain evidence="1">BMAN</strain>
    </source>
</reference>